<dbReference type="Proteomes" id="UP001142810">
    <property type="component" value="Unassembled WGS sequence"/>
</dbReference>
<keyword evidence="5" id="KW-1185">Reference proteome</keyword>
<dbReference type="PRINTS" id="PR01490">
    <property type="entry name" value="RTXTOXIND"/>
</dbReference>
<gene>
    <name evidence="4" type="ORF">OPS25_12275</name>
</gene>
<evidence type="ECO:0000256" key="1">
    <source>
        <dbReference type="ARBA" id="ARBA00009477"/>
    </source>
</evidence>
<sequence>MRKGLFRQEAIESQRQKLDGNVILLPHFSALLVTFFVFIWVGISAYFLFTHDYAQQAQVSGWLEPAQGLVRVYPHRGGGRITMLNVKEGQHVTAGQTLLTIDNRAVTLDGSLEQKLITEYHAQQKTLNNQLTVLQTHYQTEQRALRLSMQNTQQRLANLDGTKKLVVERLDLARSHYDSAVSLVEKELLSYQEAQRIRASYLALQQDVSQWDAETLQLSNTLEDQKLAFQQLTLQFEQNNNDVKVALSELNQRIATTHSQQTEVIKAPKAGIVSNLLAFEGEFSQPQKPLLTLLPPDASITAKLIVPVRAAGFVKAGQLIDLRYDAFPFQKFGVYTGRVIDIAQSVSLPGELQAVPVAFNEPVYVVNATVESNFIQAYGVNVPLKAGMTFSAHVEVSKRSLIEWLFEPLFSLAGRV</sequence>
<evidence type="ECO:0000256" key="2">
    <source>
        <dbReference type="SAM" id="Phobius"/>
    </source>
</evidence>
<comment type="caution">
    <text evidence="4">The sequence shown here is derived from an EMBL/GenBank/DDBJ whole genome shotgun (WGS) entry which is preliminary data.</text>
</comment>
<organism evidence="4 5">
    <name type="scientific">Alteromonas aquimaris</name>
    <dbReference type="NCBI Taxonomy" id="2998417"/>
    <lineage>
        <taxon>Bacteria</taxon>
        <taxon>Pseudomonadati</taxon>
        <taxon>Pseudomonadota</taxon>
        <taxon>Gammaproteobacteria</taxon>
        <taxon>Alteromonadales</taxon>
        <taxon>Alteromonadaceae</taxon>
        <taxon>Alteromonas/Salinimonas group</taxon>
        <taxon>Alteromonas</taxon>
    </lineage>
</organism>
<accession>A0ABT3PB29</accession>
<keyword evidence="2" id="KW-1133">Transmembrane helix</keyword>
<proteinExistence type="inferred from homology"/>
<feature type="domain" description="Multidrug resistance protein MdtA-like barrel-sandwich hybrid" evidence="3">
    <location>
        <begin position="78"/>
        <end position="283"/>
    </location>
</feature>
<name>A0ABT3PB29_9ALTE</name>
<dbReference type="PANTHER" id="PTHR30386:SF28">
    <property type="entry name" value="EXPORTED PROTEIN"/>
    <property type="match status" value="1"/>
</dbReference>
<evidence type="ECO:0000313" key="5">
    <source>
        <dbReference type="Proteomes" id="UP001142810"/>
    </source>
</evidence>
<comment type="similarity">
    <text evidence="1">Belongs to the membrane fusion protein (MFP) (TC 8.A.1) family.</text>
</comment>
<keyword evidence="2" id="KW-0812">Transmembrane</keyword>
<reference evidence="4" key="1">
    <citation type="submission" date="2022-11" db="EMBL/GenBank/DDBJ databases">
        <title>Alteromonas sp. nov., isolated from sea water of the Qingdao.</title>
        <authorList>
            <person name="Wang Q."/>
        </authorList>
    </citation>
    <scope>NUCLEOTIDE SEQUENCE</scope>
    <source>
        <strain evidence="4">ASW11-7</strain>
    </source>
</reference>
<protein>
    <submittedName>
        <fullName evidence="4">HlyD family efflux transporter periplasmic adaptor subunit</fullName>
    </submittedName>
</protein>
<dbReference type="PANTHER" id="PTHR30386">
    <property type="entry name" value="MEMBRANE FUSION SUBUNIT OF EMRAB-TOLC MULTIDRUG EFFLUX PUMP"/>
    <property type="match status" value="1"/>
</dbReference>
<dbReference type="EMBL" id="JAPFRD010000011">
    <property type="protein sequence ID" value="MCW8109276.1"/>
    <property type="molecule type" value="Genomic_DNA"/>
</dbReference>
<dbReference type="RefSeq" id="WP_265618027.1">
    <property type="nucleotide sequence ID" value="NZ_JAPFRD010000011.1"/>
</dbReference>
<keyword evidence="2" id="KW-0472">Membrane</keyword>
<feature type="transmembrane region" description="Helical" evidence="2">
    <location>
        <begin position="21"/>
        <end position="49"/>
    </location>
</feature>
<evidence type="ECO:0000259" key="3">
    <source>
        <dbReference type="Pfam" id="PF25917"/>
    </source>
</evidence>
<dbReference type="Gene3D" id="2.40.50.100">
    <property type="match status" value="1"/>
</dbReference>
<dbReference type="Pfam" id="PF25917">
    <property type="entry name" value="BSH_RND"/>
    <property type="match status" value="1"/>
</dbReference>
<dbReference type="InterPro" id="IPR050739">
    <property type="entry name" value="MFP"/>
</dbReference>
<evidence type="ECO:0000313" key="4">
    <source>
        <dbReference type="EMBL" id="MCW8109276.1"/>
    </source>
</evidence>
<dbReference type="InterPro" id="IPR058625">
    <property type="entry name" value="MdtA-like_BSH"/>
</dbReference>